<organism evidence="1 2">
    <name type="scientific">Gossypium australe</name>
    <dbReference type="NCBI Taxonomy" id="47621"/>
    <lineage>
        <taxon>Eukaryota</taxon>
        <taxon>Viridiplantae</taxon>
        <taxon>Streptophyta</taxon>
        <taxon>Embryophyta</taxon>
        <taxon>Tracheophyta</taxon>
        <taxon>Spermatophyta</taxon>
        <taxon>Magnoliopsida</taxon>
        <taxon>eudicotyledons</taxon>
        <taxon>Gunneridae</taxon>
        <taxon>Pentapetalae</taxon>
        <taxon>rosids</taxon>
        <taxon>malvids</taxon>
        <taxon>Malvales</taxon>
        <taxon>Malvaceae</taxon>
        <taxon>Malvoideae</taxon>
        <taxon>Gossypium</taxon>
    </lineage>
</organism>
<proteinExistence type="predicted"/>
<evidence type="ECO:0000313" key="1">
    <source>
        <dbReference type="EMBL" id="KAA3463139.1"/>
    </source>
</evidence>
<dbReference type="EMBL" id="SMMG02000009">
    <property type="protein sequence ID" value="KAA3463139.1"/>
    <property type="molecule type" value="Genomic_DNA"/>
</dbReference>
<evidence type="ECO:0000313" key="2">
    <source>
        <dbReference type="Proteomes" id="UP000325315"/>
    </source>
</evidence>
<reference evidence="2" key="1">
    <citation type="journal article" date="2019" name="Plant Biotechnol. J.">
        <title>Genome sequencing of the Australian wild diploid species Gossypium australe highlights disease resistance and delayed gland morphogenesis.</title>
        <authorList>
            <person name="Cai Y."/>
            <person name="Cai X."/>
            <person name="Wang Q."/>
            <person name="Wang P."/>
            <person name="Zhang Y."/>
            <person name="Cai C."/>
            <person name="Xu Y."/>
            <person name="Wang K."/>
            <person name="Zhou Z."/>
            <person name="Wang C."/>
            <person name="Geng S."/>
            <person name="Li B."/>
            <person name="Dong Q."/>
            <person name="Hou Y."/>
            <person name="Wang H."/>
            <person name="Ai P."/>
            <person name="Liu Z."/>
            <person name="Yi F."/>
            <person name="Sun M."/>
            <person name="An G."/>
            <person name="Cheng J."/>
            <person name="Zhang Y."/>
            <person name="Shi Q."/>
            <person name="Xie Y."/>
            <person name="Shi X."/>
            <person name="Chang Y."/>
            <person name="Huang F."/>
            <person name="Chen Y."/>
            <person name="Hong S."/>
            <person name="Mi L."/>
            <person name="Sun Q."/>
            <person name="Zhang L."/>
            <person name="Zhou B."/>
            <person name="Peng R."/>
            <person name="Zhang X."/>
            <person name="Liu F."/>
        </authorList>
    </citation>
    <scope>NUCLEOTIDE SEQUENCE [LARGE SCALE GENOMIC DNA]</scope>
    <source>
        <strain evidence="2">cv. PA1801</strain>
    </source>
</reference>
<sequence length="66" mass="7854">MEMLGCKLLGTPMDPNAKLILRQRELPKDPSQCRRFAWEIELSYYHMSRYFFSNECDQSISSSSMW</sequence>
<comment type="caution">
    <text evidence="1">The sequence shown here is derived from an EMBL/GenBank/DDBJ whole genome shotgun (WGS) entry which is preliminary data.</text>
</comment>
<accession>A0A5B6V1V4</accession>
<gene>
    <name evidence="1" type="ORF">EPI10_029562</name>
</gene>
<keyword evidence="2" id="KW-1185">Reference proteome</keyword>
<protein>
    <submittedName>
        <fullName evidence="1">Uncharacterized protein</fullName>
    </submittedName>
</protein>
<name>A0A5B6V1V4_9ROSI</name>
<dbReference type="AlphaFoldDB" id="A0A5B6V1V4"/>
<dbReference type="Proteomes" id="UP000325315">
    <property type="component" value="Unassembled WGS sequence"/>
</dbReference>